<evidence type="ECO:0000256" key="8">
    <source>
        <dbReference type="ARBA" id="ARBA00022989"/>
    </source>
</evidence>
<dbReference type="PRINTS" id="PR00344">
    <property type="entry name" value="BCTRLSENSOR"/>
</dbReference>
<dbReference type="CDD" id="cd06225">
    <property type="entry name" value="HAMP"/>
    <property type="match status" value="1"/>
</dbReference>
<dbReference type="CDD" id="cd00082">
    <property type="entry name" value="HisKA"/>
    <property type="match status" value="1"/>
</dbReference>
<evidence type="ECO:0000256" key="9">
    <source>
        <dbReference type="ARBA" id="ARBA00023012"/>
    </source>
</evidence>
<dbReference type="SUPFAM" id="SSF55874">
    <property type="entry name" value="ATPase domain of HSP90 chaperone/DNA topoisomerase II/histidine kinase"/>
    <property type="match status" value="1"/>
</dbReference>
<evidence type="ECO:0000259" key="13">
    <source>
        <dbReference type="PROSITE" id="PS50885"/>
    </source>
</evidence>
<comment type="subcellular location">
    <subcellularLocation>
        <location evidence="2">Cell membrane</location>
    </subcellularLocation>
</comment>
<dbReference type="InterPro" id="IPR003594">
    <property type="entry name" value="HATPase_dom"/>
</dbReference>
<evidence type="ECO:0000256" key="2">
    <source>
        <dbReference type="ARBA" id="ARBA00004236"/>
    </source>
</evidence>
<dbReference type="Gene3D" id="1.10.287.130">
    <property type="match status" value="1"/>
</dbReference>
<dbReference type="PROSITE" id="PS50885">
    <property type="entry name" value="HAMP"/>
    <property type="match status" value="1"/>
</dbReference>
<dbReference type="Gene3D" id="3.30.565.10">
    <property type="entry name" value="Histidine kinase-like ATPase, C-terminal domain"/>
    <property type="match status" value="1"/>
</dbReference>
<protein>
    <recommendedName>
        <fullName evidence="3">histidine kinase</fullName>
        <ecNumber evidence="3">2.7.13.3</ecNumber>
    </recommendedName>
</protein>
<evidence type="ECO:0000256" key="1">
    <source>
        <dbReference type="ARBA" id="ARBA00000085"/>
    </source>
</evidence>
<gene>
    <name evidence="14" type="ORF">F8O01_04270</name>
</gene>
<keyword evidence="8 11" id="KW-1133">Transmembrane helix</keyword>
<dbReference type="Pfam" id="PF02518">
    <property type="entry name" value="HATPase_c"/>
    <property type="match status" value="1"/>
</dbReference>
<evidence type="ECO:0000313" key="15">
    <source>
        <dbReference type="Proteomes" id="UP000467240"/>
    </source>
</evidence>
<dbReference type="Pfam" id="PF00512">
    <property type="entry name" value="HisKA"/>
    <property type="match status" value="1"/>
</dbReference>
<keyword evidence="6 11" id="KW-0812">Transmembrane</keyword>
<sequence>MSDGRRPGIGLRGRLSVLTAVVVTVPLLLGVFLLGTILHRVFRAQLADEAAAEAQRVAALVSVTGPAVVSVPHAYADGFRVQVVDEHGTVVAASVPGDAPFADADAGPGGLAIVGVDTWWVPGAPADDLVAIAPTTVLGERFCVLVAVSQAPAARSVDTLAASLAAAVPILVLAAAAATRFAVARTLRDVEAMRRRVAAIGDDPASLGVRVTVPTSRDEVHDLAETMNDMLDRIERGRAAQRAFVSDAGHELRSPIATVRAAVELGERDPGEWERLGPLLREQTARLGDLVDDLLTLSSIADGGLRLDRDEVDLDELLRREASRVRATTSLDVAVRPAPARVRGDTRRLTTVLRNLVDNAARHANATVQLASATDGDHVVVRVSDDGAGIAPADRDRIFERFVRLDEARTREAGGAGLGLAIVGELVRAHGGTVRVEDAQELGGASFVVTLPCAPSDPSPDGGSKR</sequence>
<dbReference type="CDD" id="cd00075">
    <property type="entry name" value="HATPase"/>
    <property type="match status" value="1"/>
</dbReference>
<keyword evidence="10 11" id="KW-0472">Membrane</keyword>
<keyword evidence="15" id="KW-1185">Reference proteome</keyword>
<name>A0A7J5BZS0_9MICO</name>
<feature type="domain" description="HAMP" evidence="13">
    <location>
        <begin position="184"/>
        <end position="239"/>
    </location>
</feature>
<reference evidence="14 15" key="1">
    <citation type="submission" date="2019-09" db="EMBL/GenBank/DDBJ databases">
        <title>Phylogeny of genus Pseudoclavibacter and closely related genus.</title>
        <authorList>
            <person name="Li Y."/>
        </authorList>
    </citation>
    <scope>NUCLEOTIDE SEQUENCE [LARGE SCALE GENOMIC DNA]</scope>
    <source>
        <strain evidence="14 15">DSM 23821</strain>
    </source>
</reference>
<dbReference type="FunFam" id="3.30.565.10:FF:000006">
    <property type="entry name" value="Sensor histidine kinase WalK"/>
    <property type="match status" value="1"/>
</dbReference>
<dbReference type="InterPro" id="IPR005467">
    <property type="entry name" value="His_kinase_dom"/>
</dbReference>
<dbReference type="PANTHER" id="PTHR45436">
    <property type="entry name" value="SENSOR HISTIDINE KINASE YKOH"/>
    <property type="match status" value="1"/>
</dbReference>
<feature type="transmembrane region" description="Helical" evidence="11">
    <location>
        <begin position="160"/>
        <end position="183"/>
    </location>
</feature>
<proteinExistence type="predicted"/>
<dbReference type="InterPro" id="IPR036097">
    <property type="entry name" value="HisK_dim/P_sf"/>
</dbReference>
<dbReference type="GO" id="GO:0005886">
    <property type="term" value="C:plasma membrane"/>
    <property type="evidence" value="ECO:0007669"/>
    <property type="project" value="UniProtKB-SubCell"/>
</dbReference>
<organism evidence="14 15">
    <name type="scientific">Pseudoclavibacter chungangensis</name>
    <dbReference type="NCBI Taxonomy" id="587635"/>
    <lineage>
        <taxon>Bacteria</taxon>
        <taxon>Bacillati</taxon>
        <taxon>Actinomycetota</taxon>
        <taxon>Actinomycetes</taxon>
        <taxon>Micrococcales</taxon>
        <taxon>Microbacteriaceae</taxon>
        <taxon>Pseudoclavibacter</taxon>
    </lineage>
</organism>
<accession>A0A7J5BZS0</accession>
<dbReference type="EC" id="2.7.13.3" evidence="3"/>
<evidence type="ECO:0000256" key="5">
    <source>
        <dbReference type="ARBA" id="ARBA00022679"/>
    </source>
</evidence>
<dbReference type="InterPro" id="IPR050428">
    <property type="entry name" value="TCS_sensor_his_kinase"/>
</dbReference>
<keyword evidence="7 14" id="KW-0418">Kinase</keyword>
<evidence type="ECO:0000256" key="3">
    <source>
        <dbReference type="ARBA" id="ARBA00012438"/>
    </source>
</evidence>
<evidence type="ECO:0000256" key="4">
    <source>
        <dbReference type="ARBA" id="ARBA00022553"/>
    </source>
</evidence>
<keyword evidence="4" id="KW-0597">Phosphoprotein</keyword>
<dbReference type="InterPro" id="IPR004358">
    <property type="entry name" value="Sig_transdc_His_kin-like_C"/>
</dbReference>
<dbReference type="SUPFAM" id="SSF47384">
    <property type="entry name" value="Homodimeric domain of signal transducing histidine kinase"/>
    <property type="match status" value="1"/>
</dbReference>
<dbReference type="OrthoDB" id="9786919at2"/>
<dbReference type="GO" id="GO:0000155">
    <property type="term" value="F:phosphorelay sensor kinase activity"/>
    <property type="evidence" value="ECO:0007669"/>
    <property type="project" value="InterPro"/>
</dbReference>
<dbReference type="RefSeq" id="WP_158039643.1">
    <property type="nucleotide sequence ID" value="NZ_JACCFV010000001.1"/>
</dbReference>
<dbReference type="PANTHER" id="PTHR45436:SF5">
    <property type="entry name" value="SENSOR HISTIDINE KINASE TRCS"/>
    <property type="match status" value="1"/>
</dbReference>
<dbReference type="InterPro" id="IPR003661">
    <property type="entry name" value="HisK_dim/P_dom"/>
</dbReference>
<keyword evidence="5" id="KW-0808">Transferase</keyword>
<evidence type="ECO:0000259" key="12">
    <source>
        <dbReference type="PROSITE" id="PS50109"/>
    </source>
</evidence>
<feature type="transmembrane region" description="Helical" evidence="11">
    <location>
        <begin position="15"/>
        <end position="38"/>
    </location>
</feature>
<dbReference type="PROSITE" id="PS50109">
    <property type="entry name" value="HIS_KIN"/>
    <property type="match status" value="1"/>
</dbReference>
<dbReference type="InterPro" id="IPR036890">
    <property type="entry name" value="HATPase_C_sf"/>
</dbReference>
<comment type="caution">
    <text evidence="14">The sequence shown here is derived from an EMBL/GenBank/DDBJ whole genome shotgun (WGS) entry which is preliminary data.</text>
</comment>
<evidence type="ECO:0000256" key="11">
    <source>
        <dbReference type="SAM" id="Phobius"/>
    </source>
</evidence>
<dbReference type="AlphaFoldDB" id="A0A7J5BZS0"/>
<evidence type="ECO:0000256" key="7">
    <source>
        <dbReference type="ARBA" id="ARBA00022777"/>
    </source>
</evidence>
<comment type="catalytic activity">
    <reaction evidence="1">
        <text>ATP + protein L-histidine = ADP + protein N-phospho-L-histidine.</text>
        <dbReference type="EC" id="2.7.13.3"/>
    </reaction>
</comment>
<dbReference type="SMART" id="SM00387">
    <property type="entry name" value="HATPase_c"/>
    <property type="match status" value="1"/>
</dbReference>
<dbReference type="Proteomes" id="UP000467240">
    <property type="component" value="Unassembled WGS sequence"/>
</dbReference>
<keyword evidence="9" id="KW-0902">Two-component regulatory system</keyword>
<dbReference type="EMBL" id="WBJZ01000004">
    <property type="protein sequence ID" value="KAB1660147.1"/>
    <property type="molecule type" value="Genomic_DNA"/>
</dbReference>
<evidence type="ECO:0000313" key="14">
    <source>
        <dbReference type="EMBL" id="KAB1660147.1"/>
    </source>
</evidence>
<dbReference type="SMART" id="SM00304">
    <property type="entry name" value="HAMP"/>
    <property type="match status" value="1"/>
</dbReference>
<evidence type="ECO:0000256" key="6">
    <source>
        <dbReference type="ARBA" id="ARBA00022692"/>
    </source>
</evidence>
<dbReference type="Pfam" id="PF00672">
    <property type="entry name" value="HAMP"/>
    <property type="match status" value="1"/>
</dbReference>
<evidence type="ECO:0000256" key="10">
    <source>
        <dbReference type="ARBA" id="ARBA00023136"/>
    </source>
</evidence>
<dbReference type="InterPro" id="IPR003660">
    <property type="entry name" value="HAMP_dom"/>
</dbReference>
<dbReference type="SMART" id="SM00388">
    <property type="entry name" value="HisKA"/>
    <property type="match status" value="1"/>
</dbReference>
<feature type="domain" description="Histidine kinase" evidence="12">
    <location>
        <begin position="247"/>
        <end position="455"/>
    </location>
</feature>